<dbReference type="EMBL" id="LZEM01000011">
    <property type="protein sequence ID" value="OAZ42853.1"/>
    <property type="molecule type" value="Genomic_DNA"/>
</dbReference>
<feature type="transmembrane region" description="Helical" evidence="1">
    <location>
        <begin position="61"/>
        <end position="81"/>
    </location>
</feature>
<sequence>MTEWLASSPAYVVAAIVVLLPGLGMGAILRLRSVALWALAPALTVVMAVGSALVLDLIGVPWSPVSALVAFAGLLLSVWGIRRALPWPGLHGAGPRRGADTAIILAGLVLGGLLLSIRFVSEFGTPAAISQTNDAAFHLSAVRFAIESGVASPLGITEVIGARGFYPSAWHTLAALIPPLTGASIPLAANALTFVIGVVVWPLGVAFLAFRVAGPVAAGAAAALAGSVIAFPLGLVQWGVLYPQLLAGALLPAAIATIIPARVPKQIVGHTSAAGRRASVGAAVGGIAVVLLPLGAVLVSQPSTALAWGVAALASLLWSLPGHFARSGRSGLNGLVAAVAAAGVLCWVWWYFGVSVSAAWEPHTGIRSAGLEVVANSFLGYPAALAVSIAMLAGVVAGMAASSWRIRAIATAWAVSAGLYVVAAAVGSDRLRAALVGPWYEDPYRLAAIVPVFGLVLAGAGVAAVSDRVSILAQRRSSGRSPLALVTGAVVLLVCVPVIVQTVAMPRVERRDVFAGDTDPHAYEVSATSFVSKDELTLLERLDDVLPEDAVVIANPSTGASFGYALSGRDVIPRTWAPPSSEQYWLLAENLRNVSDDPAVCGALAAFGAEYLLDFGPGEWYPGRWMMPGFAEIDERPGFELVDREGDASLWRVIAC</sequence>
<organism evidence="2 3">
    <name type="scientific">Microbacterium arborescens</name>
    <dbReference type="NCBI Taxonomy" id="33883"/>
    <lineage>
        <taxon>Bacteria</taxon>
        <taxon>Bacillati</taxon>
        <taxon>Actinomycetota</taxon>
        <taxon>Actinomycetes</taxon>
        <taxon>Micrococcales</taxon>
        <taxon>Microbacteriaceae</taxon>
        <taxon>Microbacterium</taxon>
    </lineage>
</organism>
<keyword evidence="1" id="KW-0472">Membrane</keyword>
<feature type="transmembrane region" description="Helical" evidence="1">
    <location>
        <begin position="446"/>
        <end position="471"/>
    </location>
</feature>
<proteinExistence type="predicted"/>
<reference evidence="3" key="1">
    <citation type="submission" date="2016-06" db="EMBL/GenBank/DDBJ databases">
        <title>Genome sequencing of cellulolytic organisms.</title>
        <authorList>
            <person name="Bohra V."/>
            <person name="Dafale N.A."/>
            <person name="Purohit H.J."/>
        </authorList>
    </citation>
    <scope>NUCLEOTIDE SEQUENCE [LARGE SCALE GENOMIC DNA]</scope>
    <source>
        <strain evidence="3">ND21</strain>
    </source>
</reference>
<feature type="transmembrane region" description="Helical" evidence="1">
    <location>
        <begin position="483"/>
        <end position="504"/>
    </location>
</feature>
<dbReference type="InterPro" id="IPR046671">
    <property type="entry name" value="DUF6541"/>
</dbReference>
<feature type="transmembrane region" description="Helical" evidence="1">
    <location>
        <begin position="280"/>
        <end position="299"/>
    </location>
</feature>
<feature type="transmembrane region" description="Helical" evidence="1">
    <location>
        <begin position="6"/>
        <end position="29"/>
    </location>
</feature>
<feature type="transmembrane region" description="Helical" evidence="1">
    <location>
        <begin position="216"/>
        <end position="235"/>
    </location>
</feature>
<keyword evidence="1" id="KW-1133">Transmembrane helix</keyword>
<feature type="transmembrane region" description="Helical" evidence="1">
    <location>
        <begin position="241"/>
        <end position="259"/>
    </location>
</feature>
<keyword evidence="3" id="KW-1185">Reference proteome</keyword>
<feature type="transmembrane region" description="Helical" evidence="1">
    <location>
        <begin position="36"/>
        <end position="55"/>
    </location>
</feature>
<accession>A0ABX2WK51</accession>
<feature type="transmembrane region" description="Helical" evidence="1">
    <location>
        <begin position="102"/>
        <end position="120"/>
    </location>
</feature>
<dbReference type="Pfam" id="PF20176">
    <property type="entry name" value="DUF6541"/>
    <property type="match status" value="1"/>
</dbReference>
<feature type="transmembrane region" description="Helical" evidence="1">
    <location>
        <begin position="332"/>
        <end position="352"/>
    </location>
</feature>
<protein>
    <submittedName>
        <fullName evidence="2">Uncharacterized protein</fullName>
    </submittedName>
</protein>
<gene>
    <name evidence="2" type="ORF">A9Z40_15200</name>
</gene>
<dbReference type="RefSeq" id="WP_064955688.1">
    <property type="nucleotide sequence ID" value="NZ_LZEM01000011.1"/>
</dbReference>
<name>A0ABX2WK51_9MICO</name>
<feature type="transmembrane region" description="Helical" evidence="1">
    <location>
        <begin position="408"/>
        <end position="426"/>
    </location>
</feature>
<keyword evidence="1" id="KW-0812">Transmembrane</keyword>
<evidence type="ECO:0000256" key="1">
    <source>
        <dbReference type="SAM" id="Phobius"/>
    </source>
</evidence>
<comment type="caution">
    <text evidence="2">The sequence shown here is derived from an EMBL/GenBank/DDBJ whole genome shotgun (WGS) entry which is preliminary data.</text>
</comment>
<feature type="transmembrane region" description="Helical" evidence="1">
    <location>
        <begin position="378"/>
        <end position="401"/>
    </location>
</feature>
<feature type="transmembrane region" description="Helical" evidence="1">
    <location>
        <begin position="187"/>
        <end position="209"/>
    </location>
</feature>
<dbReference type="Proteomes" id="UP000093918">
    <property type="component" value="Unassembled WGS sequence"/>
</dbReference>
<feature type="transmembrane region" description="Helical" evidence="1">
    <location>
        <begin position="305"/>
        <end position="325"/>
    </location>
</feature>
<evidence type="ECO:0000313" key="2">
    <source>
        <dbReference type="EMBL" id="OAZ42853.1"/>
    </source>
</evidence>
<evidence type="ECO:0000313" key="3">
    <source>
        <dbReference type="Proteomes" id="UP000093918"/>
    </source>
</evidence>